<protein>
    <recommendedName>
        <fullName evidence="12">Nucleoside diphosphate kinase</fullName>
        <ecNumber evidence="12">2.7.4.6</ecNumber>
    </recommendedName>
</protein>
<dbReference type="InterPro" id="IPR001564">
    <property type="entry name" value="Nucleoside_diP_kinase"/>
</dbReference>
<dbReference type="Proteomes" id="UP000504635">
    <property type="component" value="Unplaced"/>
</dbReference>
<keyword evidence="5 12" id="KW-0547">Nucleotide-binding</keyword>
<dbReference type="Gene3D" id="3.30.70.141">
    <property type="entry name" value="Nucleoside diphosphate kinase-like domain"/>
    <property type="match status" value="1"/>
</dbReference>
<evidence type="ECO:0000256" key="1">
    <source>
        <dbReference type="ARBA" id="ARBA00008142"/>
    </source>
</evidence>
<evidence type="ECO:0000256" key="2">
    <source>
        <dbReference type="ARBA" id="ARBA00022490"/>
    </source>
</evidence>
<feature type="binding site" evidence="10">
    <location>
        <position position="61"/>
    </location>
    <ligand>
        <name>ATP</name>
        <dbReference type="ChEBI" id="CHEBI:30616"/>
    </ligand>
</feature>
<keyword evidence="4" id="KW-0479">Metal-binding</keyword>
<feature type="binding site" evidence="10">
    <location>
        <position position="89"/>
    </location>
    <ligand>
        <name>ATP</name>
        <dbReference type="ChEBI" id="CHEBI:30616"/>
    </ligand>
</feature>
<dbReference type="AlphaFoldDB" id="A0A6J2XK98"/>
<dbReference type="SMART" id="SM00562">
    <property type="entry name" value="NDK"/>
    <property type="match status" value="1"/>
</dbReference>
<dbReference type="GO" id="GO:0006228">
    <property type="term" value="P:UTP biosynthetic process"/>
    <property type="evidence" value="ECO:0007669"/>
    <property type="project" value="InterPro"/>
</dbReference>
<dbReference type="FunCoup" id="A0A6J2XK98">
    <property type="interactions" value="1875"/>
</dbReference>
<evidence type="ECO:0000313" key="15">
    <source>
        <dbReference type="RefSeq" id="XP_030751928.1"/>
    </source>
</evidence>
<reference evidence="15" key="1">
    <citation type="submission" date="2025-08" db="UniProtKB">
        <authorList>
            <consortium name="RefSeq"/>
        </authorList>
    </citation>
    <scope>IDENTIFICATION</scope>
    <source>
        <tissue evidence="15">Gonads</tissue>
    </source>
</reference>
<dbReference type="Pfam" id="PF00334">
    <property type="entry name" value="NDK"/>
    <property type="match status" value="1"/>
</dbReference>
<dbReference type="PANTHER" id="PTHR46161">
    <property type="entry name" value="NUCLEOSIDE DIPHOSPHATE KINASE"/>
    <property type="match status" value="1"/>
</dbReference>
<dbReference type="PROSITE" id="PS00469">
    <property type="entry name" value="NDPK"/>
    <property type="match status" value="1"/>
</dbReference>
<dbReference type="GO" id="GO:0046872">
    <property type="term" value="F:metal ion binding"/>
    <property type="evidence" value="ECO:0007669"/>
    <property type="project" value="UniProtKB-KW"/>
</dbReference>
<evidence type="ECO:0000313" key="14">
    <source>
        <dbReference type="Proteomes" id="UP000504635"/>
    </source>
</evidence>
<feature type="binding site" evidence="10">
    <location>
        <position position="95"/>
    </location>
    <ligand>
        <name>ATP</name>
        <dbReference type="ChEBI" id="CHEBI:30616"/>
    </ligand>
</feature>
<feature type="domain" description="Nucleoside diphosphate kinase-like" evidence="13">
    <location>
        <begin position="4"/>
        <end position="145"/>
    </location>
</feature>
<keyword evidence="6 12" id="KW-0418">Kinase</keyword>
<dbReference type="RefSeq" id="XP_030751928.1">
    <property type="nucleotide sequence ID" value="XM_030896068.1"/>
</dbReference>
<evidence type="ECO:0000256" key="10">
    <source>
        <dbReference type="PROSITE-ProRule" id="PRU00706"/>
    </source>
</evidence>
<dbReference type="OrthoDB" id="25346at2759"/>
<keyword evidence="7 12" id="KW-0067">ATP-binding</keyword>
<accession>A0A6J2XK98</accession>
<dbReference type="InParanoid" id="A0A6J2XK98"/>
<name>A0A6J2XK98_SITOR</name>
<evidence type="ECO:0000256" key="12">
    <source>
        <dbReference type="RuleBase" id="RU004013"/>
    </source>
</evidence>
<dbReference type="GO" id="GO:0005524">
    <property type="term" value="F:ATP binding"/>
    <property type="evidence" value="ECO:0007669"/>
    <property type="project" value="UniProtKB-KW"/>
</dbReference>
<dbReference type="GO" id="GO:0004550">
    <property type="term" value="F:nucleoside diphosphate kinase activity"/>
    <property type="evidence" value="ECO:0007669"/>
    <property type="project" value="UniProtKB-EC"/>
</dbReference>
<comment type="similarity">
    <text evidence="1 10 11">Belongs to the NDK family.</text>
</comment>
<keyword evidence="8" id="KW-0460">Magnesium</keyword>
<sequence>MTVMQLTLAIIKPHIIKNPFSLDGIRNHIISSKFKIIKSKRKYITLKEAEHFYEEHKHKFFYNRLVTFMTSGESDLYILAKENAIKDWRALMGPTKVYKAQFEASNSIRGKYGLTDTRNATHGSDSPETAKREIELFFPEFDYEKWFRDEQFQFLKNDIKFDKENFVHTIGNN</sequence>
<keyword evidence="3 12" id="KW-0808">Transferase</keyword>
<dbReference type="PROSITE" id="PS51374">
    <property type="entry name" value="NDPK_LIKE"/>
    <property type="match status" value="1"/>
</dbReference>
<dbReference type="InterPro" id="IPR034907">
    <property type="entry name" value="NDK-like_dom"/>
</dbReference>
<evidence type="ECO:0000256" key="3">
    <source>
        <dbReference type="ARBA" id="ARBA00022679"/>
    </source>
</evidence>
<dbReference type="InterPro" id="IPR036850">
    <property type="entry name" value="NDK-like_dom_sf"/>
</dbReference>
<feature type="binding site" evidence="10">
    <location>
        <position position="12"/>
    </location>
    <ligand>
        <name>ATP</name>
        <dbReference type="ChEBI" id="CHEBI:30616"/>
    </ligand>
</feature>
<feature type="binding site" evidence="10">
    <location>
        <position position="119"/>
    </location>
    <ligand>
        <name>ATP</name>
        <dbReference type="ChEBI" id="CHEBI:30616"/>
    </ligand>
</feature>
<dbReference type="SUPFAM" id="SSF54919">
    <property type="entry name" value="Nucleoside diphosphate kinase, NDK"/>
    <property type="match status" value="1"/>
</dbReference>
<dbReference type="InterPro" id="IPR023005">
    <property type="entry name" value="Nucleoside_diP_kinase_AS"/>
</dbReference>
<feature type="binding site" evidence="10">
    <location>
        <position position="109"/>
    </location>
    <ligand>
        <name>ATP</name>
        <dbReference type="ChEBI" id="CHEBI:30616"/>
    </ligand>
</feature>
<dbReference type="PRINTS" id="PR01243">
    <property type="entry name" value="NUCDPKINASE"/>
</dbReference>
<keyword evidence="14" id="KW-1185">Reference proteome</keyword>
<dbReference type="EC" id="2.7.4.6" evidence="12"/>
<keyword evidence="9" id="KW-0546">Nucleotide metabolism</keyword>
<dbReference type="GO" id="GO:0006183">
    <property type="term" value="P:GTP biosynthetic process"/>
    <property type="evidence" value="ECO:0007669"/>
    <property type="project" value="InterPro"/>
</dbReference>
<evidence type="ECO:0000256" key="11">
    <source>
        <dbReference type="RuleBase" id="RU004011"/>
    </source>
</evidence>
<evidence type="ECO:0000256" key="6">
    <source>
        <dbReference type="ARBA" id="ARBA00022777"/>
    </source>
</evidence>
<evidence type="ECO:0000256" key="5">
    <source>
        <dbReference type="ARBA" id="ARBA00022741"/>
    </source>
</evidence>
<keyword evidence="2" id="KW-0963">Cytoplasm</keyword>
<evidence type="ECO:0000256" key="7">
    <source>
        <dbReference type="ARBA" id="ARBA00022840"/>
    </source>
</evidence>
<organism evidence="14 15">
    <name type="scientific">Sitophilus oryzae</name>
    <name type="common">Rice weevil</name>
    <name type="synonym">Curculio oryzae</name>
    <dbReference type="NCBI Taxonomy" id="7048"/>
    <lineage>
        <taxon>Eukaryota</taxon>
        <taxon>Metazoa</taxon>
        <taxon>Ecdysozoa</taxon>
        <taxon>Arthropoda</taxon>
        <taxon>Hexapoda</taxon>
        <taxon>Insecta</taxon>
        <taxon>Pterygota</taxon>
        <taxon>Neoptera</taxon>
        <taxon>Endopterygota</taxon>
        <taxon>Coleoptera</taxon>
        <taxon>Polyphaga</taxon>
        <taxon>Cucujiformia</taxon>
        <taxon>Curculionidae</taxon>
        <taxon>Dryophthorinae</taxon>
        <taxon>Sitophilus</taxon>
    </lineage>
</organism>
<evidence type="ECO:0000256" key="4">
    <source>
        <dbReference type="ARBA" id="ARBA00022723"/>
    </source>
</evidence>
<feature type="active site" description="Pros-phosphohistidine intermediate" evidence="10">
    <location>
        <position position="122"/>
    </location>
</feature>
<proteinExistence type="inferred from homology"/>
<gene>
    <name evidence="15" type="primary">LOC115879309</name>
</gene>
<dbReference type="GeneID" id="115879309"/>
<comment type="catalytic activity">
    <reaction evidence="12">
        <text>a 2'-deoxyribonucleoside 5'-diphosphate + ATP = a 2'-deoxyribonucleoside 5'-triphosphate + ADP</text>
        <dbReference type="Rhea" id="RHEA:44640"/>
        <dbReference type="ChEBI" id="CHEBI:30616"/>
        <dbReference type="ChEBI" id="CHEBI:61560"/>
        <dbReference type="ChEBI" id="CHEBI:73316"/>
        <dbReference type="ChEBI" id="CHEBI:456216"/>
        <dbReference type="EC" id="2.7.4.6"/>
    </reaction>
</comment>
<evidence type="ECO:0000256" key="9">
    <source>
        <dbReference type="ARBA" id="ARBA00023080"/>
    </source>
</evidence>
<evidence type="ECO:0000256" key="8">
    <source>
        <dbReference type="ARBA" id="ARBA00022842"/>
    </source>
</evidence>
<dbReference type="KEGG" id="soy:115879309"/>
<dbReference type="GO" id="GO:0006241">
    <property type="term" value="P:CTP biosynthetic process"/>
    <property type="evidence" value="ECO:0007669"/>
    <property type="project" value="InterPro"/>
</dbReference>
<evidence type="ECO:0000259" key="13">
    <source>
        <dbReference type="SMART" id="SM00562"/>
    </source>
</evidence>
<dbReference type="PANTHER" id="PTHR46161:SF3">
    <property type="entry name" value="NUCLEOSIDE DIPHOSPHATE KINASE DDB_G0292928-RELATED"/>
    <property type="match status" value="1"/>
</dbReference>